<dbReference type="AlphaFoldDB" id="A0A346Y703"/>
<gene>
    <name evidence="1" type="ORF">DVS28_b0510</name>
</gene>
<keyword evidence="1" id="KW-0614">Plasmid</keyword>
<accession>A0A346Y703</accession>
<geneLocation type="plasmid" evidence="2">
    <name>pedy32-46i</name>
</geneLocation>
<proteinExistence type="predicted"/>
<protein>
    <submittedName>
        <fullName evidence="1">Uncharacterized protein</fullName>
    </submittedName>
</protein>
<dbReference type="EMBL" id="CP031166">
    <property type="protein sequence ID" value="AXV10250.1"/>
    <property type="molecule type" value="Genomic_DNA"/>
</dbReference>
<evidence type="ECO:0000313" key="1">
    <source>
        <dbReference type="EMBL" id="AXV10250.1"/>
    </source>
</evidence>
<name>A0A346Y703_9ACTN</name>
<sequence length="53" mass="5772">MTLDAMSRTATPLPGRSLAVTPNLRSRCGCSNRDHAVTYDKAAWPCVPVRGNR</sequence>
<dbReference type="KEGG" id="euz:DVS28_b0510"/>
<evidence type="ECO:0000313" key="2">
    <source>
        <dbReference type="Proteomes" id="UP000264006"/>
    </source>
</evidence>
<reference evidence="1 2" key="1">
    <citation type="submission" date="2018-09" db="EMBL/GenBank/DDBJ databases">
        <title>Complete genome sequence of Euzebya sp. DY32-46 isolated from seawater of Pacific Ocean.</title>
        <authorList>
            <person name="Xu L."/>
            <person name="Wu Y.-H."/>
            <person name="Xu X.-W."/>
        </authorList>
    </citation>
    <scope>NUCLEOTIDE SEQUENCE [LARGE SCALE GENOMIC DNA]</scope>
    <source>
        <strain evidence="1 2">DY32-46</strain>
        <plasmid evidence="2">pedy32-46i</plasmid>
    </source>
</reference>
<organism evidence="1 2">
    <name type="scientific">Euzebya pacifica</name>
    <dbReference type="NCBI Taxonomy" id="1608957"/>
    <lineage>
        <taxon>Bacteria</taxon>
        <taxon>Bacillati</taxon>
        <taxon>Actinomycetota</taxon>
        <taxon>Nitriliruptoria</taxon>
        <taxon>Euzebyales</taxon>
    </lineage>
</organism>
<dbReference type="Proteomes" id="UP000264006">
    <property type="component" value="Plasmid pEDY32-46I"/>
</dbReference>
<keyword evidence="2" id="KW-1185">Reference proteome</keyword>